<dbReference type="EMBL" id="DS113519">
    <property type="protein sequence ID" value="EAY02959.1"/>
    <property type="molecule type" value="Genomic_DNA"/>
</dbReference>
<dbReference type="SMART" id="SM00248">
    <property type="entry name" value="ANK"/>
    <property type="match status" value="5"/>
</dbReference>
<keyword evidence="1" id="KW-0040">ANK repeat</keyword>
<dbReference type="AlphaFoldDB" id="A2EWK5"/>
<dbReference type="Pfam" id="PF12796">
    <property type="entry name" value="Ank_2"/>
    <property type="match status" value="1"/>
</dbReference>
<keyword evidence="4" id="KW-1185">Reference proteome</keyword>
<dbReference type="KEGG" id="tva:4760799"/>
<accession>A2EWK5</accession>
<gene>
    <name evidence="3" type="ORF">TVAG_337590</name>
</gene>
<name>A2EWK5_TRIV3</name>
<dbReference type="PANTHER" id="PTHR24182">
    <property type="entry name" value="ANKYRIN REPEAT AND SOCS BOX CONTAINING 4"/>
    <property type="match status" value="1"/>
</dbReference>
<dbReference type="OrthoDB" id="71307at2759"/>
<dbReference type="eggNOG" id="KOG1082">
    <property type="taxonomic scope" value="Eukaryota"/>
</dbReference>
<dbReference type="Proteomes" id="UP000001542">
    <property type="component" value="Unassembled WGS sequence"/>
</dbReference>
<evidence type="ECO:0000313" key="4">
    <source>
        <dbReference type="Proteomes" id="UP000001542"/>
    </source>
</evidence>
<dbReference type="InParanoid" id="A2EWK5"/>
<dbReference type="SMR" id="A2EWK5"/>
<dbReference type="InterPro" id="IPR002110">
    <property type="entry name" value="Ankyrin_rpt"/>
</dbReference>
<dbReference type="SUPFAM" id="SSF48403">
    <property type="entry name" value="Ankyrin repeat"/>
    <property type="match status" value="1"/>
</dbReference>
<feature type="repeat" description="ANK" evidence="1">
    <location>
        <begin position="188"/>
        <end position="220"/>
    </location>
</feature>
<dbReference type="STRING" id="5722.A2EWK5"/>
<dbReference type="PROSITE" id="PS50297">
    <property type="entry name" value="ANK_REP_REGION"/>
    <property type="match status" value="2"/>
</dbReference>
<dbReference type="VEuPathDB" id="TrichDB:TVAGG3_1021900"/>
<dbReference type="Gene3D" id="1.25.40.20">
    <property type="entry name" value="Ankyrin repeat-containing domain"/>
    <property type="match status" value="1"/>
</dbReference>
<feature type="repeat" description="ANK" evidence="1">
    <location>
        <begin position="221"/>
        <end position="253"/>
    </location>
</feature>
<evidence type="ECO:0000256" key="1">
    <source>
        <dbReference type="PROSITE-ProRule" id="PRU00023"/>
    </source>
</evidence>
<dbReference type="RefSeq" id="XP_001315182.1">
    <property type="nucleotide sequence ID" value="XM_001315147.1"/>
</dbReference>
<evidence type="ECO:0000313" key="3">
    <source>
        <dbReference type="EMBL" id="EAY02959.1"/>
    </source>
</evidence>
<sequence>MKLTSVFYPKRYNQYILSEYSLIELCCYHGSVRCFKYLLSEFKSEITHFSLELSFLSGKPDIINECLKYQEPNYESMKYAIISHNIDFVCFLMNEYHLSIIDDLCLKFNNIQAFLILLDQTNEFSKCFLTMLNFRLKPLVKYFIQHGVKVNAIPRDKTTLKIAIKINCYDLFKYHVLNGACINGEYKNGRSPLHIAAKCNSIKILQSLISLGANINSKDDNGKTALHYAVIHNCKEAVELLISLDANIHLKDKDRKPAIHYAKGNNEIVKLLRSHKNDRYGLRHLSFCNIF</sequence>
<feature type="domain" description="DUF3447" evidence="2">
    <location>
        <begin position="42"/>
        <end position="116"/>
    </location>
</feature>
<organism evidence="3 4">
    <name type="scientific">Trichomonas vaginalis (strain ATCC PRA-98 / G3)</name>
    <dbReference type="NCBI Taxonomy" id="412133"/>
    <lineage>
        <taxon>Eukaryota</taxon>
        <taxon>Metamonada</taxon>
        <taxon>Parabasalia</taxon>
        <taxon>Trichomonadida</taxon>
        <taxon>Trichomonadidae</taxon>
        <taxon>Trichomonas</taxon>
    </lineage>
</organism>
<evidence type="ECO:0000259" key="2">
    <source>
        <dbReference type="Pfam" id="PF11929"/>
    </source>
</evidence>
<dbReference type="PROSITE" id="PS50088">
    <property type="entry name" value="ANK_REPEAT"/>
    <property type="match status" value="2"/>
</dbReference>
<proteinExistence type="predicted"/>
<dbReference type="InterPro" id="IPR036770">
    <property type="entry name" value="Ankyrin_rpt-contain_sf"/>
</dbReference>
<dbReference type="PANTHER" id="PTHR24182:SF13">
    <property type="entry name" value="LD18443P"/>
    <property type="match status" value="1"/>
</dbReference>
<protein>
    <recommendedName>
        <fullName evidence="2">DUF3447 domain-containing protein</fullName>
    </recommendedName>
</protein>
<reference evidence="3" key="1">
    <citation type="submission" date="2006-10" db="EMBL/GenBank/DDBJ databases">
        <authorList>
            <person name="Amadeo P."/>
            <person name="Zhao Q."/>
            <person name="Wortman J."/>
            <person name="Fraser-Liggett C."/>
            <person name="Carlton J."/>
        </authorList>
    </citation>
    <scope>NUCLEOTIDE SEQUENCE</scope>
    <source>
        <strain evidence="3">G3</strain>
    </source>
</reference>
<dbReference type="Pfam" id="PF11929">
    <property type="entry name" value="DUF3447"/>
    <property type="match status" value="1"/>
</dbReference>
<reference evidence="3" key="2">
    <citation type="journal article" date="2007" name="Science">
        <title>Draft genome sequence of the sexually transmitted pathogen Trichomonas vaginalis.</title>
        <authorList>
            <person name="Carlton J.M."/>
            <person name="Hirt R.P."/>
            <person name="Silva J.C."/>
            <person name="Delcher A.L."/>
            <person name="Schatz M."/>
            <person name="Zhao Q."/>
            <person name="Wortman J.R."/>
            <person name="Bidwell S.L."/>
            <person name="Alsmark U.C.M."/>
            <person name="Besteiro S."/>
            <person name="Sicheritz-Ponten T."/>
            <person name="Noel C.J."/>
            <person name="Dacks J.B."/>
            <person name="Foster P.G."/>
            <person name="Simillion C."/>
            <person name="Van de Peer Y."/>
            <person name="Miranda-Saavedra D."/>
            <person name="Barton G.J."/>
            <person name="Westrop G.D."/>
            <person name="Mueller S."/>
            <person name="Dessi D."/>
            <person name="Fiori P.L."/>
            <person name="Ren Q."/>
            <person name="Paulsen I."/>
            <person name="Zhang H."/>
            <person name="Bastida-Corcuera F.D."/>
            <person name="Simoes-Barbosa A."/>
            <person name="Brown M.T."/>
            <person name="Hayes R.D."/>
            <person name="Mukherjee M."/>
            <person name="Okumura C.Y."/>
            <person name="Schneider R."/>
            <person name="Smith A.J."/>
            <person name="Vanacova S."/>
            <person name="Villalvazo M."/>
            <person name="Haas B.J."/>
            <person name="Pertea M."/>
            <person name="Feldblyum T.V."/>
            <person name="Utterback T.R."/>
            <person name="Shu C.L."/>
            <person name="Osoegawa K."/>
            <person name="de Jong P.J."/>
            <person name="Hrdy I."/>
            <person name="Horvathova L."/>
            <person name="Zubacova Z."/>
            <person name="Dolezal P."/>
            <person name="Malik S.B."/>
            <person name="Logsdon J.M. Jr."/>
            <person name="Henze K."/>
            <person name="Gupta A."/>
            <person name="Wang C.C."/>
            <person name="Dunne R.L."/>
            <person name="Upcroft J.A."/>
            <person name="Upcroft P."/>
            <person name="White O."/>
            <person name="Salzberg S.L."/>
            <person name="Tang P."/>
            <person name="Chiu C.-H."/>
            <person name="Lee Y.-S."/>
            <person name="Embley T.M."/>
            <person name="Coombs G.H."/>
            <person name="Mottram J.C."/>
            <person name="Tachezy J."/>
            <person name="Fraser-Liggett C.M."/>
            <person name="Johnson P.J."/>
        </authorList>
    </citation>
    <scope>NUCLEOTIDE SEQUENCE [LARGE SCALE GENOMIC DNA]</scope>
    <source>
        <strain evidence="3">G3</strain>
    </source>
</reference>
<dbReference type="InterPro" id="IPR020683">
    <property type="entry name" value="DUF3447"/>
</dbReference>
<dbReference type="VEuPathDB" id="TrichDB:TVAG_337590"/>